<organism evidence="8">
    <name type="scientific">Hirondellea gigas</name>
    <dbReference type="NCBI Taxonomy" id="1518452"/>
    <lineage>
        <taxon>Eukaryota</taxon>
        <taxon>Metazoa</taxon>
        <taxon>Ecdysozoa</taxon>
        <taxon>Arthropoda</taxon>
        <taxon>Crustacea</taxon>
        <taxon>Multicrustacea</taxon>
        <taxon>Malacostraca</taxon>
        <taxon>Eumalacostraca</taxon>
        <taxon>Peracarida</taxon>
        <taxon>Amphipoda</taxon>
        <taxon>Amphilochidea</taxon>
        <taxon>Lysianassida</taxon>
        <taxon>Lysianassidira</taxon>
        <taxon>Lysianassoidea</taxon>
        <taxon>Lysianassidae</taxon>
        <taxon>Hirondellea</taxon>
    </lineage>
</organism>
<dbReference type="AlphaFoldDB" id="A0A2P2I1G6"/>
<evidence type="ECO:0000256" key="2">
    <source>
        <dbReference type="ARBA" id="ARBA00007230"/>
    </source>
</evidence>
<feature type="compositionally biased region" description="Polar residues" evidence="6">
    <location>
        <begin position="489"/>
        <end position="499"/>
    </location>
</feature>
<accession>A0A2P2I1G6</accession>
<dbReference type="InterPro" id="IPR037185">
    <property type="entry name" value="EmrE-like"/>
</dbReference>
<dbReference type="EMBL" id="IACF01002212">
    <property type="protein sequence ID" value="LAB67874.1"/>
    <property type="molecule type" value="mRNA"/>
</dbReference>
<feature type="transmembrane region" description="Helical" evidence="7">
    <location>
        <begin position="88"/>
        <end position="108"/>
    </location>
</feature>
<feature type="transmembrane region" description="Helical" evidence="7">
    <location>
        <begin position="294"/>
        <end position="313"/>
    </location>
</feature>
<comment type="similarity">
    <text evidence="2">Belongs to the NIPA family.</text>
</comment>
<feature type="transmembrane region" description="Helical" evidence="7">
    <location>
        <begin position="325"/>
        <end position="346"/>
    </location>
</feature>
<dbReference type="InterPro" id="IPR008521">
    <property type="entry name" value="Mg_trans_NIPA"/>
</dbReference>
<protein>
    <submittedName>
        <fullName evidence="8">Magnesium transporter NIPA1</fullName>
    </submittedName>
</protein>
<feature type="transmembrane region" description="Helical" evidence="7">
    <location>
        <begin position="229"/>
        <end position="248"/>
    </location>
</feature>
<keyword evidence="3 7" id="KW-0812">Transmembrane</keyword>
<sequence>MDPTSLPMNNTQSPITFTYNTTSAAFGADVPAIIDVEYSLAEDIDHDYFYNNTTTNATLSIGSNETLIEELARTIGNRGIQEIIPAEAAIGIVLAIVGNFINGFSVMIKKQSLKQLEATGATRASEGGYGYLKAGRWWTGLSIMGVGELLNFIAYIFAPAILVTPLAVVSILTTALLSPYMLKEKLGLLGRIGCALVVLGCLVVTISGPKDQEFKNMDQLDATLTSPQFLIYAACVFIIASYLIHIAPKYGHKYIIIYVIIVTSCASLAIMFCKGVGLGLKLTIMNGENAFTRWSFYVCFFAMITCIGIELVYSQRALDLYNTSILSSVFYVFFVTLVILSSTVLFSQNSVGIGWRNVVLTITGFLVNICALVILNLDNNPALTVSKNNNELQDEETREIPPLEGTEGVDKRDVEHLYEIRLNSKSDSYSTPPCHSPKLTPLKISSIPSCALPNISTAMFRENTESNSCLSLISETTSSKNNHSYDDSAYSNSQRSSPGNKFRDIDTSSGNSTTSHRRSFSNRSVCSAKYLQETINLRQCEAEIELHNEEQLGGYKSKNKIDNTLGDDRASQQKTELYTSEKDYQTVREVAI</sequence>
<feature type="transmembrane region" description="Helical" evidence="7">
    <location>
        <begin position="254"/>
        <end position="273"/>
    </location>
</feature>
<proteinExistence type="evidence at transcript level"/>
<keyword evidence="4 7" id="KW-1133">Transmembrane helix</keyword>
<feature type="transmembrane region" description="Helical" evidence="7">
    <location>
        <begin position="358"/>
        <end position="377"/>
    </location>
</feature>
<dbReference type="EMBL" id="IACT01002841">
    <property type="protein sequence ID" value="LAC22099.1"/>
    <property type="molecule type" value="mRNA"/>
</dbReference>
<keyword evidence="5 7" id="KW-0472">Membrane</keyword>
<name>A0A2P2I1G6_9CRUS</name>
<evidence type="ECO:0000256" key="6">
    <source>
        <dbReference type="SAM" id="MobiDB-lite"/>
    </source>
</evidence>
<reference evidence="8" key="2">
    <citation type="journal article" date="2018" name="Biosci. Biotechnol. Biochem.">
        <title>Polysaccharide hydrolase of the hadal zone amphipods Hirondellea gigas.</title>
        <authorList>
            <person name="Kobayashi H."/>
            <person name="Nagahama T."/>
            <person name="Arai W."/>
            <person name="Sasagawa Y."/>
            <person name="Umeda M."/>
            <person name="Hayashi T."/>
            <person name="Nikaido I."/>
            <person name="Watanabe H."/>
            <person name="Oguri K."/>
            <person name="Kitazato H."/>
            <person name="Fujioka K."/>
            <person name="Kido Y."/>
            <person name="Takami H."/>
        </authorList>
    </citation>
    <scope>NUCLEOTIDE SEQUENCE</scope>
    <source>
        <tissue evidence="8">Whole body</tissue>
    </source>
</reference>
<feature type="region of interest" description="Disordered" evidence="6">
    <location>
        <begin position="477"/>
        <end position="518"/>
    </location>
</feature>
<reference evidence="9" key="1">
    <citation type="submission" date="2017-11" db="EMBL/GenBank/DDBJ databases">
        <title>The sensing device of the deep-sea amphipod.</title>
        <authorList>
            <person name="Kobayashi H."/>
            <person name="Nagahama T."/>
            <person name="Arai W."/>
            <person name="Sasagawa Y."/>
            <person name="Umeda M."/>
            <person name="Hayashi T."/>
            <person name="Nikaido I."/>
            <person name="Watanabe H."/>
            <person name="Oguri K."/>
            <person name="Kitazato H."/>
            <person name="Fujioka K."/>
            <person name="Kido Y."/>
            <person name="Takami H."/>
        </authorList>
    </citation>
    <scope>NUCLEOTIDE SEQUENCE</scope>
    <source>
        <tissue evidence="9">Whole body</tissue>
    </source>
</reference>
<evidence type="ECO:0000256" key="3">
    <source>
        <dbReference type="ARBA" id="ARBA00022692"/>
    </source>
</evidence>
<dbReference type="PANTHER" id="PTHR12570">
    <property type="match status" value="1"/>
</dbReference>
<dbReference type="PANTHER" id="PTHR12570:SF92">
    <property type="entry name" value="SPICHTHYIN, ISOFORM B"/>
    <property type="match status" value="1"/>
</dbReference>
<evidence type="ECO:0000256" key="1">
    <source>
        <dbReference type="ARBA" id="ARBA00004141"/>
    </source>
</evidence>
<evidence type="ECO:0000313" key="8">
    <source>
        <dbReference type="EMBL" id="LAB67874.1"/>
    </source>
</evidence>
<evidence type="ECO:0000313" key="9">
    <source>
        <dbReference type="EMBL" id="LAC22099.1"/>
    </source>
</evidence>
<evidence type="ECO:0000256" key="5">
    <source>
        <dbReference type="ARBA" id="ARBA00023136"/>
    </source>
</evidence>
<dbReference type="SUPFAM" id="SSF103481">
    <property type="entry name" value="Multidrug resistance efflux transporter EmrE"/>
    <property type="match status" value="1"/>
</dbReference>
<dbReference type="GO" id="GO:0016020">
    <property type="term" value="C:membrane"/>
    <property type="evidence" value="ECO:0007669"/>
    <property type="project" value="UniProtKB-SubCell"/>
</dbReference>
<feature type="transmembrane region" description="Helical" evidence="7">
    <location>
        <begin position="152"/>
        <end position="176"/>
    </location>
</feature>
<dbReference type="Pfam" id="PF05653">
    <property type="entry name" value="Mg_trans_NIPA"/>
    <property type="match status" value="1"/>
</dbReference>
<feature type="transmembrane region" description="Helical" evidence="7">
    <location>
        <begin position="188"/>
        <end position="208"/>
    </location>
</feature>
<dbReference type="GO" id="GO:0015095">
    <property type="term" value="F:magnesium ion transmembrane transporter activity"/>
    <property type="evidence" value="ECO:0007669"/>
    <property type="project" value="InterPro"/>
</dbReference>
<evidence type="ECO:0000256" key="7">
    <source>
        <dbReference type="SAM" id="Phobius"/>
    </source>
</evidence>
<comment type="subcellular location">
    <subcellularLocation>
        <location evidence="1">Membrane</location>
        <topology evidence="1">Multi-pass membrane protein</topology>
    </subcellularLocation>
</comment>
<feature type="region of interest" description="Disordered" evidence="6">
    <location>
        <begin position="556"/>
        <end position="576"/>
    </location>
</feature>
<evidence type="ECO:0000256" key="4">
    <source>
        <dbReference type="ARBA" id="ARBA00022989"/>
    </source>
</evidence>